<gene>
    <name evidence="1" type="ORF">HXL68_09635</name>
</gene>
<organism evidence="1 2">
    <name type="scientific">Dechloromonas agitata</name>
    <dbReference type="NCBI Taxonomy" id="73030"/>
    <lineage>
        <taxon>Bacteria</taxon>
        <taxon>Pseudomonadati</taxon>
        <taxon>Pseudomonadota</taxon>
        <taxon>Betaproteobacteria</taxon>
        <taxon>Rhodocyclales</taxon>
        <taxon>Azonexaceae</taxon>
        <taxon>Dechloromonas</taxon>
    </lineage>
</organism>
<evidence type="ECO:0000313" key="1">
    <source>
        <dbReference type="EMBL" id="MBF1165293.1"/>
    </source>
</evidence>
<comment type="caution">
    <text evidence="1">The sequence shown here is derived from an EMBL/GenBank/DDBJ whole genome shotgun (WGS) entry which is preliminary data.</text>
</comment>
<dbReference type="Proteomes" id="UP000718593">
    <property type="component" value="Unassembled WGS sequence"/>
</dbReference>
<reference evidence="1" key="1">
    <citation type="submission" date="2020-04" db="EMBL/GenBank/DDBJ databases">
        <title>Deep metagenomics examines the oral microbiome during advanced dental caries in children, revealing novel taxa and co-occurrences with host molecules.</title>
        <authorList>
            <person name="Baker J.L."/>
            <person name="Morton J.T."/>
            <person name="Dinis M."/>
            <person name="Alvarez R."/>
            <person name="Tran N.C."/>
            <person name="Knight R."/>
            <person name="Edlund A."/>
        </authorList>
    </citation>
    <scope>NUCLEOTIDE SEQUENCE</scope>
    <source>
        <strain evidence="1">JCVI_32_bin.24</strain>
    </source>
</reference>
<protein>
    <submittedName>
        <fullName evidence="1">Uncharacterized protein</fullName>
    </submittedName>
</protein>
<accession>A0A930BSI2</accession>
<sequence>MPRANFQPVTVRTGNTSLPPRLFPYVAYAANDPQAVERQLDTSSDEPIEWTEEDVVFLHCLLLDELNALADPATPLEEKLDTLRWVFTDPDKDDKPFSFASCVRVVGCSPLSTYTYCGLVDLDAFRDLLLFNVRRWMRESLNRFPPWVSEALSQNMQWASQRLSKNPQWINEQIKRKTVQGDLFV</sequence>
<proteinExistence type="predicted"/>
<name>A0A930BSI2_9RHOO</name>
<dbReference type="AlphaFoldDB" id="A0A930BSI2"/>
<dbReference type="EMBL" id="JABZMI010000180">
    <property type="protein sequence ID" value="MBF1165293.1"/>
    <property type="molecule type" value="Genomic_DNA"/>
</dbReference>
<evidence type="ECO:0000313" key="2">
    <source>
        <dbReference type="Proteomes" id="UP000718593"/>
    </source>
</evidence>